<keyword evidence="2" id="KW-0732">Signal</keyword>
<accession>A0AAN8ZY21</accession>
<proteinExistence type="predicted"/>
<comment type="caution">
    <text evidence="3">The sequence shown here is derived from an EMBL/GenBank/DDBJ whole genome shotgun (WGS) entry which is preliminary data.</text>
</comment>
<protein>
    <submittedName>
        <fullName evidence="3">Uncharacterized protein</fullName>
    </submittedName>
</protein>
<feature type="chain" id="PRO_5042878869" evidence="2">
    <location>
        <begin position="20"/>
        <end position="417"/>
    </location>
</feature>
<feature type="compositionally biased region" description="Basic residues" evidence="1">
    <location>
        <begin position="223"/>
        <end position="248"/>
    </location>
</feature>
<dbReference type="AlphaFoldDB" id="A0AAN8ZY21"/>
<feature type="compositionally biased region" description="Basic and acidic residues" evidence="1">
    <location>
        <begin position="210"/>
        <end position="222"/>
    </location>
</feature>
<evidence type="ECO:0000313" key="4">
    <source>
        <dbReference type="Proteomes" id="UP001381693"/>
    </source>
</evidence>
<gene>
    <name evidence="3" type="ORF">SK128_010878</name>
</gene>
<reference evidence="3 4" key="1">
    <citation type="submission" date="2023-11" db="EMBL/GenBank/DDBJ databases">
        <title>Halocaridina rubra genome assembly.</title>
        <authorList>
            <person name="Smith C."/>
        </authorList>
    </citation>
    <scope>NUCLEOTIDE SEQUENCE [LARGE SCALE GENOMIC DNA]</scope>
    <source>
        <strain evidence="3">EP-1</strain>
        <tissue evidence="3">Whole</tissue>
    </source>
</reference>
<organism evidence="3 4">
    <name type="scientific">Halocaridina rubra</name>
    <name type="common">Hawaiian red shrimp</name>
    <dbReference type="NCBI Taxonomy" id="373956"/>
    <lineage>
        <taxon>Eukaryota</taxon>
        <taxon>Metazoa</taxon>
        <taxon>Ecdysozoa</taxon>
        <taxon>Arthropoda</taxon>
        <taxon>Crustacea</taxon>
        <taxon>Multicrustacea</taxon>
        <taxon>Malacostraca</taxon>
        <taxon>Eumalacostraca</taxon>
        <taxon>Eucarida</taxon>
        <taxon>Decapoda</taxon>
        <taxon>Pleocyemata</taxon>
        <taxon>Caridea</taxon>
        <taxon>Atyoidea</taxon>
        <taxon>Atyidae</taxon>
        <taxon>Halocaridina</taxon>
    </lineage>
</organism>
<dbReference type="Proteomes" id="UP001381693">
    <property type="component" value="Unassembled WGS sequence"/>
</dbReference>
<keyword evidence="4" id="KW-1185">Reference proteome</keyword>
<evidence type="ECO:0000313" key="3">
    <source>
        <dbReference type="EMBL" id="KAK7068093.1"/>
    </source>
</evidence>
<sequence length="417" mass="44510">MKIFELCVVISLVLGTVGAKNGAKSKCTQEVSTSSGQFSSEAFLANNTNCTVVTLDIKAGEAVQLSCSVRGESCLYIKYGQKKKGKKKKQKNQGRPGASGKPSKPNKNKGKPSNKPGRPSKPNKKKGKSSNKPGRPSRPYKPGRPSRPNKNTRKPLNRPSKPNRPRRTTQAPNTRHKRQALGSNRPGSSGSTKPGKGKDTNKKKKKKQNNNKDKLDENEKPNNKKKKKNNNGKNSKKDKKKKKKKGKTQKVSLCESDGMKNYTIEDGSATLVMGGKMCRNNGGKGCGYDKGKGDKGSGYDKGKGDKGSGYDKGKGDKGSGYDKGKGDKGSGSDKGKGDGEPTMTGMEENENEGERKKRQAVGGVTTTSESPADGESENGGEETIASEGPADGESENGEEGESTDEVGAFECQWAPLN</sequence>
<evidence type="ECO:0000256" key="2">
    <source>
        <dbReference type="SAM" id="SignalP"/>
    </source>
</evidence>
<dbReference type="EMBL" id="JAXCGZ010017442">
    <property type="protein sequence ID" value="KAK7068093.1"/>
    <property type="molecule type" value="Genomic_DNA"/>
</dbReference>
<evidence type="ECO:0000256" key="1">
    <source>
        <dbReference type="SAM" id="MobiDB-lite"/>
    </source>
</evidence>
<feature type="compositionally biased region" description="Acidic residues" evidence="1">
    <location>
        <begin position="390"/>
        <end position="404"/>
    </location>
</feature>
<feature type="compositionally biased region" description="Basic and acidic residues" evidence="1">
    <location>
        <begin position="287"/>
        <end position="339"/>
    </location>
</feature>
<feature type="signal peptide" evidence="2">
    <location>
        <begin position="1"/>
        <end position="19"/>
    </location>
</feature>
<name>A0AAN8ZY21_HALRR</name>
<feature type="compositionally biased region" description="Basic residues" evidence="1">
    <location>
        <begin position="150"/>
        <end position="167"/>
    </location>
</feature>
<feature type="region of interest" description="Disordered" evidence="1">
    <location>
        <begin position="81"/>
        <end position="417"/>
    </location>
</feature>
<feature type="compositionally biased region" description="Basic residues" evidence="1">
    <location>
        <begin position="81"/>
        <end position="92"/>
    </location>
</feature>